<gene>
    <name evidence="14" type="ORF">DEQ80_00295</name>
</gene>
<comment type="subcellular location">
    <subcellularLocation>
        <location evidence="1">Cell membrane</location>
        <topology evidence="1">Multi-pass membrane protein</topology>
    </subcellularLocation>
</comment>
<dbReference type="CDD" id="cd11386">
    <property type="entry name" value="MCP_signal"/>
    <property type="match status" value="1"/>
</dbReference>
<dbReference type="SMART" id="SM00304">
    <property type="entry name" value="HAMP"/>
    <property type="match status" value="2"/>
</dbReference>
<dbReference type="CDD" id="cd06225">
    <property type="entry name" value="HAMP"/>
    <property type="match status" value="1"/>
</dbReference>
<organism evidence="14 15">
    <name type="scientific">Anaerolinea thermolimosa</name>
    <dbReference type="NCBI Taxonomy" id="229919"/>
    <lineage>
        <taxon>Bacteria</taxon>
        <taxon>Bacillati</taxon>
        <taxon>Chloroflexota</taxon>
        <taxon>Anaerolineae</taxon>
        <taxon>Anaerolineales</taxon>
        <taxon>Anaerolineaceae</taxon>
        <taxon>Anaerolinea</taxon>
    </lineage>
</organism>
<dbReference type="Pfam" id="PF02743">
    <property type="entry name" value="dCache_1"/>
    <property type="match status" value="1"/>
</dbReference>
<evidence type="ECO:0000256" key="1">
    <source>
        <dbReference type="ARBA" id="ARBA00004651"/>
    </source>
</evidence>
<evidence type="ECO:0000256" key="8">
    <source>
        <dbReference type="ARBA" id="ARBA00029447"/>
    </source>
</evidence>
<feature type="domain" description="HAMP" evidence="13">
    <location>
        <begin position="335"/>
        <end position="387"/>
    </location>
</feature>
<dbReference type="PANTHER" id="PTHR32089">
    <property type="entry name" value="METHYL-ACCEPTING CHEMOTAXIS PROTEIN MCPB"/>
    <property type="match status" value="1"/>
</dbReference>
<dbReference type="PROSITE" id="PS50111">
    <property type="entry name" value="CHEMOTAXIS_TRANSDUC_2"/>
    <property type="match status" value="1"/>
</dbReference>
<dbReference type="Gene3D" id="3.30.450.20">
    <property type="entry name" value="PAS domain"/>
    <property type="match status" value="1"/>
</dbReference>
<feature type="transmembrane region" description="Helical" evidence="11">
    <location>
        <begin position="314"/>
        <end position="334"/>
    </location>
</feature>
<dbReference type="GO" id="GO:0006935">
    <property type="term" value="P:chemotaxis"/>
    <property type="evidence" value="ECO:0007669"/>
    <property type="project" value="UniProtKB-KW"/>
</dbReference>
<evidence type="ECO:0000259" key="13">
    <source>
        <dbReference type="PROSITE" id="PS50885"/>
    </source>
</evidence>
<dbReference type="InterPro" id="IPR029151">
    <property type="entry name" value="Sensor-like_sf"/>
</dbReference>
<evidence type="ECO:0000313" key="15">
    <source>
        <dbReference type="Proteomes" id="UP000264141"/>
    </source>
</evidence>
<comment type="similarity">
    <text evidence="8">Belongs to the methyl-accepting chemotaxis (MCP) protein family.</text>
</comment>
<sequence>MNLGSIDGGAVRAKVVQFWQSLRGRLILLFLLASLVSLVVVGVSVYLQTRSALESAVETSLAELSDLNQATFERWLESRKRDIQLVASDTRLQTMNDFYAKSVLDVYFKQLAIYETLAIFKPDGSSLMIVEPGTIDQSAAQAAQVSRSIADREYFQEVMKEGKTVISQPVFSKGTGNLVLVIVTPIQAYDKIVGVVLGTVPMSDIQAQLTTARVGETGDVYLINREGLLVSKTRFEDELKQAGQIKERSELELKDTTEGAKRALQGEDGEAIYTGLRGTEVVGVYRYVPSMQWGLIATQDTSEAFDSADHLRNILVVIILLSAGVAAVMAFVFANRIARPVEEMTAVAEALSLGRVDLEVKHTGKDEIGRLADSFRRMIDYLKLMVGYARSLAERDFRINVEPQSAEDALGNAFQKMVVSLQDALQEVASNASSLKAAAEQLALASNQAGMATSQIAATIQQVARGITQQSEASNRAAGSVEQMARAIDLVASGAREQTQVVDTVVQITDQLSAVLEQVAGNASAATEGSSSASRAAREGKETVQQTLNGMETIRSKVNLSAEKVQEMGNRSSQIGIIVETIEDIASQTNLLALNAAIEAARAGEHGKGFAVVADEVRKLAERSGQATREIAGLIKSIQSTVDEAVNAMQESAREVEAGVARGGMAGEALDAILQSAEMVNRQAEEVSTAVAHMQQLYSRLLDATNRVAGVVQQYSASAESMAAGSSEITLSMENIASVSEENSAAVEEISASTEEMTAQVEEVNASSQSLAEMARELQEVVNLFRLNGHQ</sequence>
<keyword evidence="7 9" id="KW-0807">Transducer</keyword>
<dbReference type="InterPro" id="IPR004089">
    <property type="entry name" value="MCPsignal_dom"/>
</dbReference>
<keyword evidence="6 11" id="KW-0472">Membrane</keyword>
<evidence type="ECO:0000256" key="2">
    <source>
        <dbReference type="ARBA" id="ARBA00022475"/>
    </source>
</evidence>
<reference evidence="14 15" key="1">
    <citation type="journal article" date="2018" name="Nat. Biotechnol.">
        <title>A standardized bacterial taxonomy based on genome phylogeny substantially revises the tree of life.</title>
        <authorList>
            <person name="Parks D.H."/>
            <person name="Chuvochina M."/>
            <person name="Waite D.W."/>
            <person name="Rinke C."/>
            <person name="Skarshewski A."/>
            <person name="Chaumeil P.A."/>
            <person name="Hugenholtz P."/>
        </authorList>
    </citation>
    <scope>NUCLEOTIDE SEQUENCE [LARGE SCALE GENOMIC DNA]</scope>
    <source>
        <strain evidence="14">UBA8781</strain>
    </source>
</reference>
<dbReference type="EMBL" id="DPBP01000002">
    <property type="protein sequence ID" value="HCE16272.1"/>
    <property type="molecule type" value="Genomic_DNA"/>
</dbReference>
<dbReference type="SUPFAM" id="SSF58104">
    <property type="entry name" value="Methyl-accepting chemotaxis protein (MCP) signaling domain"/>
    <property type="match status" value="1"/>
</dbReference>
<keyword evidence="5 11" id="KW-1133">Transmembrane helix</keyword>
<feature type="compositionally biased region" description="Low complexity" evidence="10">
    <location>
        <begin position="523"/>
        <end position="535"/>
    </location>
</feature>
<dbReference type="PROSITE" id="PS50885">
    <property type="entry name" value="HAMP"/>
    <property type="match status" value="1"/>
</dbReference>
<dbReference type="PANTHER" id="PTHR32089:SF112">
    <property type="entry name" value="LYSOZYME-LIKE PROTEIN-RELATED"/>
    <property type="match status" value="1"/>
</dbReference>
<evidence type="ECO:0000256" key="9">
    <source>
        <dbReference type="PROSITE-ProRule" id="PRU00284"/>
    </source>
</evidence>
<evidence type="ECO:0000256" key="5">
    <source>
        <dbReference type="ARBA" id="ARBA00022989"/>
    </source>
</evidence>
<keyword evidence="4 11" id="KW-0812">Transmembrane</keyword>
<comment type="caution">
    <text evidence="14">The sequence shown here is derived from an EMBL/GenBank/DDBJ whole genome shotgun (WGS) entry which is preliminary data.</text>
</comment>
<evidence type="ECO:0000256" key="6">
    <source>
        <dbReference type="ARBA" id="ARBA00023136"/>
    </source>
</evidence>
<evidence type="ECO:0000256" key="4">
    <source>
        <dbReference type="ARBA" id="ARBA00022692"/>
    </source>
</evidence>
<proteinExistence type="inferred from homology"/>
<evidence type="ECO:0000259" key="12">
    <source>
        <dbReference type="PROSITE" id="PS50111"/>
    </source>
</evidence>
<dbReference type="CDD" id="cd12912">
    <property type="entry name" value="PDC2_MCP_like"/>
    <property type="match status" value="1"/>
</dbReference>
<dbReference type="SMART" id="SM00283">
    <property type="entry name" value="MA"/>
    <property type="match status" value="1"/>
</dbReference>
<dbReference type="CDD" id="cd12914">
    <property type="entry name" value="PDC1_DGC_like"/>
    <property type="match status" value="1"/>
</dbReference>
<dbReference type="GO" id="GO:0005886">
    <property type="term" value="C:plasma membrane"/>
    <property type="evidence" value="ECO:0007669"/>
    <property type="project" value="UniProtKB-SubCell"/>
</dbReference>
<dbReference type="Gene3D" id="6.10.340.10">
    <property type="match status" value="1"/>
</dbReference>
<dbReference type="Pfam" id="PF00672">
    <property type="entry name" value="HAMP"/>
    <property type="match status" value="1"/>
</dbReference>
<evidence type="ECO:0000313" key="14">
    <source>
        <dbReference type="EMBL" id="HCE16272.1"/>
    </source>
</evidence>
<protein>
    <recommendedName>
        <fullName evidence="16">Methyl-accepting chemotaxis protein</fullName>
    </recommendedName>
</protein>
<evidence type="ECO:0000256" key="7">
    <source>
        <dbReference type="ARBA" id="ARBA00023224"/>
    </source>
</evidence>
<accession>A0A3D1JCL5</accession>
<keyword evidence="3" id="KW-0145">Chemotaxis</keyword>
<dbReference type="SUPFAM" id="SSF158472">
    <property type="entry name" value="HAMP domain-like"/>
    <property type="match status" value="1"/>
</dbReference>
<dbReference type="STRING" id="229919.GCA_001050195_02756"/>
<feature type="transmembrane region" description="Helical" evidence="11">
    <location>
        <begin position="26"/>
        <end position="47"/>
    </location>
</feature>
<dbReference type="InterPro" id="IPR003660">
    <property type="entry name" value="HAMP_dom"/>
</dbReference>
<dbReference type="InterPro" id="IPR033479">
    <property type="entry name" value="dCache_1"/>
</dbReference>
<dbReference type="SUPFAM" id="SSF103190">
    <property type="entry name" value="Sensory domain-like"/>
    <property type="match status" value="1"/>
</dbReference>
<name>A0A3D1JCL5_9CHLR</name>
<dbReference type="Gene3D" id="1.10.287.950">
    <property type="entry name" value="Methyl-accepting chemotaxis protein"/>
    <property type="match status" value="1"/>
</dbReference>
<keyword evidence="2" id="KW-1003">Cell membrane</keyword>
<dbReference type="AlphaFoldDB" id="A0A3D1JCL5"/>
<evidence type="ECO:0000256" key="10">
    <source>
        <dbReference type="SAM" id="MobiDB-lite"/>
    </source>
</evidence>
<dbReference type="GO" id="GO:0007165">
    <property type="term" value="P:signal transduction"/>
    <property type="evidence" value="ECO:0007669"/>
    <property type="project" value="UniProtKB-KW"/>
</dbReference>
<feature type="domain" description="Methyl-accepting transducer" evidence="12">
    <location>
        <begin position="473"/>
        <end position="730"/>
    </location>
</feature>
<feature type="region of interest" description="Disordered" evidence="10">
    <location>
        <begin position="523"/>
        <end position="544"/>
    </location>
</feature>
<dbReference type="Proteomes" id="UP000264141">
    <property type="component" value="Unassembled WGS sequence"/>
</dbReference>
<dbReference type="Pfam" id="PF00015">
    <property type="entry name" value="MCPsignal"/>
    <property type="match status" value="1"/>
</dbReference>
<evidence type="ECO:0000256" key="3">
    <source>
        <dbReference type="ARBA" id="ARBA00022500"/>
    </source>
</evidence>
<evidence type="ECO:0000256" key="11">
    <source>
        <dbReference type="SAM" id="Phobius"/>
    </source>
</evidence>
<evidence type="ECO:0008006" key="16">
    <source>
        <dbReference type="Google" id="ProtNLM"/>
    </source>
</evidence>